<dbReference type="OrthoDB" id="2186364at2"/>
<evidence type="ECO:0000313" key="2">
    <source>
        <dbReference type="EMBL" id="RSU16564.1"/>
    </source>
</evidence>
<dbReference type="GeneID" id="95580330"/>
<dbReference type="EMBL" id="NGKB01000002">
    <property type="protein sequence ID" value="RSU16564.1"/>
    <property type="molecule type" value="Genomic_DNA"/>
</dbReference>
<comment type="caution">
    <text evidence="2">The sequence shown here is derived from an EMBL/GenBank/DDBJ whole genome shotgun (WGS) entry which is preliminary data.</text>
</comment>
<gene>
    <name evidence="2" type="ORF">CBF28_03285</name>
</gene>
<protein>
    <submittedName>
        <fullName evidence="2">Uncharacterized protein</fullName>
    </submittedName>
</protein>
<dbReference type="RefSeq" id="WP_126791889.1">
    <property type="nucleotide sequence ID" value="NZ_CP060720.1"/>
</dbReference>
<evidence type="ECO:0000256" key="1">
    <source>
        <dbReference type="SAM" id="Phobius"/>
    </source>
</evidence>
<accession>A0A430B899</accession>
<keyword evidence="3" id="KW-1185">Reference proteome</keyword>
<dbReference type="AlphaFoldDB" id="A0A430B899"/>
<keyword evidence="1" id="KW-0812">Transmembrane</keyword>
<name>A0A430B899_9ENTE</name>
<feature type="transmembrane region" description="Helical" evidence="1">
    <location>
        <begin position="21"/>
        <end position="37"/>
    </location>
</feature>
<proteinExistence type="predicted"/>
<keyword evidence="1" id="KW-1133">Transmembrane helix</keyword>
<evidence type="ECO:0000313" key="3">
    <source>
        <dbReference type="Proteomes" id="UP000288028"/>
    </source>
</evidence>
<reference evidence="2 3" key="1">
    <citation type="submission" date="2017-05" db="EMBL/GenBank/DDBJ databases">
        <title>Vagococcus spp. assemblies.</title>
        <authorList>
            <person name="Gulvik C.A."/>
        </authorList>
    </citation>
    <scope>NUCLEOTIDE SEQUENCE [LARGE SCALE GENOMIC DNA]</scope>
    <source>
        <strain evidence="2 3">SS1714</strain>
    </source>
</reference>
<dbReference type="Proteomes" id="UP000288028">
    <property type="component" value="Unassembled WGS sequence"/>
</dbReference>
<organism evidence="2 3">
    <name type="scientific">Vagococcus carniphilus</name>
    <dbReference type="NCBI Taxonomy" id="218144"/>
    <lineage>
        <taxon>Bacteria</taxon>
        <taxon>Bacillati</taxon>
        <taxon>Bacillota</taxon>
        <taxon>Bacilli</taxon>
        <taxon>Lactobacillales</taxon>
        <taxon>Enterococcaceae</taxon>
        <taxon>Vagococcus</taxon>
    </lineage>
</organism>
<feature type="transmembrane region" description="Helical" evidence="1">
    <location>
        <begin position="43"/>
        <end position="61"/>
    </location>
</feature>
<sequence length="142" mass="16762">MEKYGDVVSLYEDQKLHEKKTIIFSAILIVSAGLFVRADIIRISPLLVFELTMSIAIFYAVKKKRISKNYDKLYHFLKKTRPEDFKNKELMFYMDYQLNQQFAENPEQLVSYLKSKEVAPEFLEMLDKLKSSYDLLVKEGDN</sequence>
<keyword evidence="1" id="KW-0472">Membrane</keyword>